<accession>A0ABY6K1E0</accession>
<evidence type="ECO:0000313" key="1">
    <source>
        <dbReference type="EMBL" id="UYV62365.1"/>
    </source>
</evidence>
<gene>
    <name evidence="1" type="ORF">LAZ67_2000293</name>
</gene>
<evidence type="ECO:0000313" key="2">
    <source>
        <dbReference type="Proteomes" id="UP001235939"/>
    </source>
</evidence>
<dbReference type="EMBL" id="CP092864">
    <property type="protein sequence ID" value="UYV62365.1"/>
    <property type="molecule type" value="Genomic_DNA"/>
</dbReference>
<dbReference type="Proteomes" id="UP001235939">
    <property type="component" value="Chromosome 02"/>
</dbReference>
<dbReference type="Gene3D" id="1.10.238.10">
    <property type="entry name" value="EF-hand"/>
    <property type="match status" value="1"/>
</dbReference>
<reference evidence="1 2" key="1">
    <citation type="submission" date="2022-01" db="EMBL/GenBank/DDBJ databases">
        <title>A chromosomal length assembly of Cordylochernes scorpioides.</title>
        <authorList>
            <person name="Zeh D."/>
            <person name="Zeh J."/>
        </authorList>
    </citation>
    <scope>NUCLEOTIDE SEQUENCE [LARGE SCALE GENOMIC DNA]</scope>
    <source>
        <strain evidence="1">IN4F17</strain>
        <tissue evidence="1">Whole Body</tissue>
    </source>
</reference>
<organism evidence="1 2">
    <name type="scientific">Cordylochernes scorpioides</name>
    <dbReference type="NCBI Taxonomy" id="51811"/>
    <lineage>
        <taxon>Eukaryota</taxon>
        <taxon>Metazoa</taxon>
        <taxon>Ecdysozoa</taxon>
        <taxon>Arthropoda</taxon>
        <taxon>Chelicerata</taxon>
        <taxon>Arachnida</taxon>
        <taxon>Pseudoscorpiones</taxon>
        <taxon>Cheliferoidea</taxon>
        <taxon>Chernetidae</taxon>
        <taxon>Cordylochernes</taxon>
    </lineage>
</organism>
<keyword evidence="2" id="KW-1185">Reference proteome</keyword>
<sequence>MERPWLLCVTEDGLFCIKDYKKYLTTYEMDVNRAQECFNTLLIPEDKKTGNGLTSDRFKELVYDYWVSQDAVCKGQYILGPFDSHMLDELEAFIKKKSV</sequence>
<protein>
    <submittedName>
        <fullName evidence="1">Uncharacterized protein</fullName>
    </submittedName>
</protein>
<proteinExistence type="predicted"/>
<name>A0ABY6K1E0_9ARAC</name>